<dbReference type="GO" id="GO:0016746">
    <property type="term" value="F:acyltransferase activity"/>
    <property type="evidence" value="ECO:0007669"/>
    <property type="project" value="UniProtKB-KW"/>
</dbReference>
<reference evidence="2" key="1">
    <citation type="journal article" date="2021" name="PeerJ">
        <title>Extensive microbial diversity within the chicken gut microbiome revealed by metagenomics and culture.</title>
        <authorList>
            <person name="Gilroy R."/>
            <person name="Ravi A."/>
            <person name="Getino M."/>
            <person name="Pursley I."/>
            <person name="Horton D.L."/>
            <person name="Alikhan N.F."/>
            <person name="Baker D."/>
            <person name="Gharbi K."/>
            <person name="Hall N."/>
            <person name="Watson M."/>
            <person name="Adriaenssens E.M."/>
            <person name="Foster-Nyarko E."/>
            <person name="Jarju S."/>
            <person name="Secka A."/>
            <person name="Antonio M."/>
            <person name="Oren A."/>
            <person name="Chaudhuri R.R."/>
            <person name="La Ragione R."/>
            <person name="Hildebrand F."/>
            <person name="Pallen M.J."/>
        </authorList>
    </citation>
    <scope>NUCLEOTIDE SEQUENCE</scope>
    <source>
        <strain evidence="2">G3-2149</strain>
    </source>
</reference>
<dbReference type="AlphaFoldDB" id="A0A9E2L5T1"/>
<dbReference type="EMBL" id="JAHLFU010000137">
    <property type="protein sequence ID" value="MBU3853452.1"/>
    <property type="molecule type" value="Genomic_DNA"/>
</dbReference>
<evidence type="ECO:0000259" key="1">
    <source>
        <dbReference type="Pfam" id="PF19576"/>
    </source>
</evidence>
<dbReference type="Pfam" id="PF19576">
    <property type="entry name" value="Acyltransf_2"/>
    <property type="match status" value="1"/>
</dbReference>
<comment type="caution">
    <text evidence="2">The sequence shown here is derived from an EMBL/GenBank/DDBJ whole genome shotgun (WGS) entry which is preliminary data.</text>
</comment>
<keyword evidence="2" id="KW-0808">Transferase</keyword>
<evidence type="ECO:0000313" key="3">
    <source>
        <dbReference type="Proteomes" id="UP000823865"/>
    </source>
</evidence>
<proteinExistence type="predicted"/>
<dbReference type="Proteomes" id="UP000823865">
    <property type="component" value="Unassembled WGS sequence"/>
</dbReference>
<organism evidence="2 3">
    <name type="scientific">Candidatus Paraprevotella stercoravium</name>
    <dbReference type="NCBI Taxonomy" id="2838725"/>
    <lineage>
        <taxon>Bacteria</taxon>
        <taxon>Pseudomonadati</taxon>
        <taxon>Bacteroidota</taxon>
        <taxon>Bacteroidia</taxon>
        <taxon>Bacteroidales</taxon>
        <taxon>Prevotellaceae</taxon>
        <taxon>Paraprevotella</taxon>
    </lineage>
</organism>
<keyword evidence="2" id="KW-0012">Acyltransferase</keyword>
<protein>
    <submittedName>
        <fullName evidence="2">Glycerol acyltransferase</fullName>
    </submittedName>
</protein>
<reference evidence="2" key="2">
    <citation type="submission" date="2021-04" db="EMBL/GenBank/DDBJ databases">
        <authorList>
            <person name="Gilroy R."/>
        </authorList>
    </citation>
    <scope>NUCLEOTIDE SEQUENCE</scope>
    <source>
        <strain evidence="2">G3-2149</strain>
    </source>
</reference>
<feature type="domain" description="Putative acyltransferase ACT14924-like acyltransferase" evidence="1">
    <location>
        <begin position="15"/>
        <end position="273"/>
    </location>
</feature>
<dbReference type="InterPro" id="IPR045746">
    <property type="entry name" value="ACT14924-like_Acyltransf_dom"/>
</dbReference>
<sequence length="273" mass="31573">MQDNTITEIDLEQIIRSRAGSKAKYIPKWAVNALKRLIHQDFINEFLRRGHVGVDFCEECIRYLDANIKVRGLEHLSDDSRKYTFVSNHPLGAIDGVALGMILGRKFNGNVKYLVNDLLMNLKGLAPLCIPINKIGKQARNFPQIVEAGFQSDSHIIMFPAGLCSRKNDQGLIRDIPWKKTFITKSVETQRWVVPIHFVGQNSPRFYRIARLCQKLRLKFNFAMLLLPDEMYKSQHGNYEVIIGEPIPWQTFDRTKSPAQWAEWVQNEVYKLK</sequence>
<gene>
    <name evidence="2" type="ORF">H9789_06495</name>
</gene>
<evidence type="ECO:0000313" key="2">
    <source>
        <dbReference type="EMBL" id="MBU3853452.1"/>
    </source>
</evidence>
<accession>A0A9E2L5T1</accession>
<name>A0A9E2L5T1_9BACT</name>